<dbReference type="Proteomes" id="UP000637788">
    <property type="component" value="Unassembled WGS sequence"/>
</dbReference>
<comment type="caution">
    <text evidence="1">The sequence shown here is derived from an EMBL/GenBank/DDBJ whole genome shotgun (WGS) entry which is preliminary data.</text>
</comment>
<sequence>MPAGALGALLERVAFGVGVLEGGAGLTGLLRGRVGVGLGLLDAEGDAFFGVLAGVAGEEVAALEAAGGAVGVREGGASAT</sequence>
<accession>A0A917VVM2</accession>
<gene>
    <name evidence="1" type="ORF">GCM10010094_94320</name>
</gene>
<evidence type="ECO:0000313" key="2">
    <source>
        <dbReference type="Proteomes" id="UP000637788"/>
    </source>
</evidence>
<proteinExistence type="predicted"/>
<dbReference type="AlphaFoldDB" id="A0A917VVM2"/>
<reference evidence="1" key="2">
    <citation type="submission" date="2020-09" db="EMBL/GenBank/DDBJ databases">
        <authorList>
            <person name="Sun Q."/>
            <person name="Ohkuma M."/>
        </authorList>
    </citation>
    <scope>NUCLEOTIDE SEQUENCE</scope>
    <source>
        <strain evidence="1">JCM 3035</strain>
    </source>
</reference>
<evidence type="ECO:0000313" key="1">
    <source>
        <dbReference type="EMBL" id="GGL18410.1"/>
    </source>
</evidence>
<name>A0A917VVM2_9ACTN</name>
<dbReference type="EMBL" id="BMPQ01000067">
    <property type="protein sequence ID" value="GGL18410.1"/>
    <property type="molecule type" value="Genomic_DNA"/>
</dbReference>
<keyword evidence="2" id="KW-1185">Reference proteome</keyword>
<organism evidence="1 2">
    <name type="scientific">Streptomyces flaveus</name>
    <dbReference type="NCBI Taxonomy" id="66370"/>
    <lineage>
        <taxon>Bacteria</taxon>
        <taxon>Bacillati</taxon>
        <taxon>Actinomycetota</taxon>
        <taxon>Actinomycetes</taxon>
        <taxon>Kitasatosporales</taxon>
        <taxon>Streptomycetaceae</taxon>
        <taxon>Streptomyces</taxon>
        <taxon>Streptomyces aurantiacus group</taxon>
    </lineage>
</organism>
<reference evidence="1" key="1">
    <citation type="journal article" date="2014" name="Int. J. Syst. Evol. Microbiol.">
        <title>Complete genome sequence of Corynebacterium casei LMG S-19264T (=DSM 44701T), isolated from a smear-ripened cheese.</title>
        <authorList>
            <consortium name="US DOE Joint Genome Institute (JGI-PGF)"/>
            <person name="Walter F."/>
            <person name="Albersmeier A."/>
            <person name="Kalinowski J."/>
            <person name="Ruckert C."/>
        </authorList>
    </citation>
    <scope>NUCLEOTIDE SEQUENCE</scope>
    <source>
        <strain evidence="1">JCM 3035</strain>
    </source>
</reference>
<protein>
    <submittedName>
        <fullName evidence="1">Uncharacterized protein</fullName>
    </submittedName>
</protein>